<dbReference type="AlphaFoldDB" id="A0A1R2CKC8"/>
<dbReference type="EMBL" id="MPUH01000126">
    <property type="protein sequence ID" value="OMJ89415.1"/>
    <property type="molecule type" value="Genomic_DNA"/>
</dbReference>
<keyword evidence="2" id="KW-1185">Reference proteome</keyword>
<name>A0A1R2CKC8_9CILI</name>
<gene>
    <name evidence="1" type="ORF">SteCoe_8413</name>
</gene>
<reference evidence="1 2" key="1">
    <citation type="submission" date="2016-11" db="EMBL/GenBank/DDBJ databases">
        <title>The macronuclear genome of Stentor coeruleus: a giant cell with tiny introns.</title>
        <authorList>
            <person name="Slabodnick M."/>
            <person name="Ruby J.G."/>
            <person name="Reiff S.B."/>
            <person name="Swart E.C."/>
            <person name="Gosai S."/>
            <person name="Prabakaran S."/>
            <person name="Witkowska E."/>
            <person name="Larue G.E."/>
            <person name="Fisher S."/>
            <person name="Freeman R.M."/>
            <person name="Gunawardena J."/>
            <person name="Chu W."/>
            <person name="Stover N.A."/>
            <person name="Gregory B.D."/>
            <person name="Nowacki M."/>
            <person name="Derisi J."/>
            <person name="Roy S.W."/>
            <person name="Marshall W.F."/>
            <person name="Sood P."/>
        </authorList>
    </citation>
    <scope>NUCLEOTIDE SEQUENCE [LARGE SCALE GENOMIC DNA]</scope>
    <source>
        <strain evidence="1">WM001</strain>
    </source>
</reference>
<evidence type="ECO:0000313" key="2">
    <source>
        <dbReference type="Proteomes" id="UP000187209"/>
    </source>
</evidence>
<accession>A0A1R2CKC8</accession>
<dbReference type="Proteomes" id="UP000187209">
    <property type="component" value="Unassembled WGS sequence"/>
</dbReference>
<comment type="caution">
    <text evidence="1">The sequence shown here is derived from an EMBL/GenBank/DDBJ whole genome shotgun (WGS) entry which is preliminary data.</text>
</comment>
<protein>
    <submittedName>
        <fullName evidence="1">Uncharacterized protein</fullName>
    </submittedName>
</protein>
<proteinExistence type="predicted"/>
<dbReference type="OrthoDB" id="317303at2759"/>
<sequence>MSTLESLLLSQNEKQSLFLQEQTRNFSDWLKNEHKLIDKFITQHNFLNNNSSNSWEAASFYTVDGLSEIKGKWGSIENLCLDEGLYLSNRIIRCKESITLKSLAVEVKLEIKLSSNSEIWIFTRGSGVSDPHSAILKIFKESEIDGIFIIFGSPIGHDNDFIFFKHQQIPEEKSDPDQESTNIDIIIKDNGDDRIYVRIKLNTLQSTIFQTYCNKFIPSLIENQIMIAGCGRSVIIKDISIQQKERCSMGIIIEGSKRQQCCYIF</sequence>
<organism evidence="1 2">
    <name type="scientific">Stentor coeruleus</name>
    <dbReference type="NCBI Taxonomy" id="5963"/>
    <lineage>
        <taxon>Eukaryota</taxon>
        <taxon>Sar</taxon>
        <taxon>Alveolata</taxon>
        <taxon>Ciliophora</taxon>
        <taxon>Postciliodesmatophora</taxon>
        <taxon>Heterotrichea</taxon>
        <taxon>Heterotrichida</taxon>
        <taxon>Stentoridae</taxon>
        <taxon>Stentor</taxon>
    </lineage>
</organism>
<evidence type="ECO:0000313" key="1">
    <source>
        <dbReference type="EMBL" id="OMJ89415.1"/>
    </source>
</evidence>